<dbReference type="CDD" id="cd01341">
    <property type="entry name" value="ADP_ribosyl"/>
    <property type="match status" value="2"/>
</dbReference>
<dbReference type="SUPFAM" id="SSF46934">
    <property type="entry name" value="UBA-like"/>
    <property type="match status" value="1"/>
</dbReference>
<dbReference type="SUPFAM" id="SSF56399">
    <property type="entry name" value="ADP-ribosylation"/>
    <property type="match status" value="1"/>
</dbReference>
<dbReference type="Pfam" id="PF00627">
    <property type="entry name" value="UBA"/>
    <property type="match status" value="1"/>
</dbReference>
<comment type="caution">
    <text evidence="9">The sequence shown here is derived from an EMBL/GenBank/DDBJ whole genome shotgun (WGS) entry which is preliminary data.</text>
</comment>
<proteinExistence type="inferred from homology"/>
<dbReference type="InterPro" id="IPR015940">
    <property type="entry name" value="UBA"/>
</dbReference>
<dbReference type="InterPro" id="IPR012317">
    <property type="entry name" value="Poly(ADP-ribose)pol_cat_dom"/>
</dbReference>
<dbReference type="Gene3D" id="3.90.228.10">
    <property type="match status" value="1"/>
</dbReference>
<evidence type="ECO:0000256" key="6">
    <source>
        <dbReference type="RuleBase" id="RU362114"/>
    </source>
</evidence>
<accession>A0AAN8PMA0</accession>
<dbReference type="Pfam" id="PF00644">
    <property type="entry name" value="PARP"/>
    <property type="match status" value="1"/>
</dbReference>
<evidence type="ECO:0000256" key="1">
    <source>
        <dbReference type="ARBA" id="ARBA00022676"/>
    </source>
</evidence>
<dbReference type="EC" id="2.4.2.-" evidence="6"/>
<dbReference type="CDD" id="cd14291">
    <property type="entry name" value="UBA1_NUB1_like"/>
    <property type="match status" value="1"/>
</dbReference>
<dbReference type="PROSITE" id="PS51059">
    <property type="entry name" value="PARP_CATALYTIC"/>
    <property type="match status" value="1"/>
</dbReference>
<evidence type="ECO:0000259" key="7">
    <source>
        <dbReference type="PROSITE" id="PS50030"/>
    </source>
</evidence>
<reference evidence="9 10" key="1">
    <citation type="submission" date="2024-01" db="EMBL/GenBank/DDBJ databases">
        <title>The genome of the rayed Mediterranean limpet Patella caerulea (Linnaeus, 1758).</title>
        <authorList>
            <person name="Anh-Thu Weber A."/>
            <person name="Halstead-Nussloch G."/>
        </authorList>
    </citation>
    <scope>NUCLEOTIDE SEQUENCE [LARGE SCALE GENOMIC DNA]</scope>
    <source>
        <strain evidence="9">AATW-2023a</strain>
        <tissue evidence="9">Whole specimen</tissue>
    </source>
</reference>
<dbReference type="InterPro" id="IPR009060">
    <property type="entry name" value="UBA-like_sf"/>
</dbReference>
<keyword evidence="3" id="KW-0548">Nucleotidyltransferase</keyword>
<comment type="similarity">
    <text evidence="5">Belongs to the ARTD/PARP family.</text>
</comment>
<dbReference type="EMBL" id="JAZGQO010000008">
    <property type="protein sequence ID" value="KAK6179519.1"/>
    <property type="molecule type" value="Genomic_DNA"/>
</dbReference>
<keyword evidence="2 6" id="KW-0808">Transferase</keyword>
<dbReference type="SMART" id="SM00165">
    <property type="entry name" value="UBA"/>
    <property type="match status" value="1"/>
</dbReference>
<name>A0AAN8PMA0_PATCE</name>
<keyword evidence="4 6" id="KW-0520">NAD</keyword>
<dbReference type="GO" id="GO:0003950">
    <property type="term" value="F:NAD+ poly-ADP-ribosyltransferase activity"/>
    <property type="evidence" value="ECO:0007669"/>
    <property type="project" value="UniProtKB-UniRule"/>
</dbReference>
<evidence type="ECO:0000259" key="8">
    <source>
        <dbReference type="PROSITE" id="PS51059"/>
    </source>
</evidence>
<dbReference type="Proteomes" id="UP001347796">
    <property type="component" value="Unassembled WGS sequence"/>
</dbReference>
<protein>
    <recommendedName>
        <fullName evidence="6">Poly [ADP-ribose] polymerase</fullName>
        <shortName evidence="6">PARP</shortName>
        <ecNumber evidence="6">2.4.2.-</ecNumber>
    </recommendedName>
</protein>
<evidence type="ECO:0000256" key="5">
    <source>
        <dbReference type="ARBA" id="ARBA00024347"/>
    </source>
</evidence>
<dbReference type="PANTHER" id="PTHR21328">
    <property type="entry name" value="POLY ADP-RIBOSE POLYMERASE FAMILY, MEMBER PARP"/>
    <property type="match status" value="1"/>
</dbReference>
<keyword evidence="1 6" id="KW-0328">Glycosyltransferase</keyword>
<dbReference type="AlphaFoldDB" id="A0AAN8PMA0"/>
<dbReference type="InterPro" id="IPR051838">
    <property type="entry name" value="ARTD_PARP"/>
</dbReference>
<evidence type="ECO:0000313" key="9">
    <source>
        <dbReference type="EMBL" id="KAK6179519.1"/>
    </source>
</evidence>
<evidence type="ECO:0000256" key="4">
    <source>
        <dbReference type="ARBA" id="ARBA00023027"/>
    </source>
</evidence>
<organism evidence="9 10">
    <name type="scientific">Patella caerulea</name>
    <name type="common">Rayed Mediterranean limpet</name>
    <dbReference type="NCBI Taxonomy" id="87958"/>
    <lineage>
        <taxon>Eukaryota</taxon>
        <taxon>Metazoa</taxon>
        <taxon>Spiralia</taxon>
        <taxon>Lophotrochozoa</taxon>
        <taxon>Mollusca</taxon>
        <taxon>Gastropoda</taxon>
        <taxon>Patellogastropoda</taxon>
        <taxon>Patelloidea</taxon>
        <taxon>Patellidae</taxon>
        <taxon>Patella</taxon>
    </lineage>
</organism>
<sequence length="781" mass="88020">MSECRKKFKNDVSNAISLIQKYSWSFKDFCNEGEILSFCWCGKNSVHYTLCISDEYPKNSILTNMEDNTAEVVDRPVHNILQKLRSDILEQERDTLVPECKPTVDRLISNESDLSEYLDCNSGQETDDYDDYYGDSTRFEESDEEGIKIHPLLLKDIDQVKFLYGDKAVNYRLFVPIEEIDVELNIPISFLDREVANAWKLDRDCPLVVLLHLSSHDYLNYDATPGVEVFQGSKKEKSSVGIQMAKIMETFLLENWKKTSNSLVDSAVCKSVSVPVGLCHMTEKQSKALNDEVRDDDNDKMYVVDDHALSQIVDMGFSVDLARNSLIIARGDVQDALNFLVTNTDSHGDVEGIIEVHTDKKPEPAARQTSYPSFKRYKRQYKKQKSTSMVTSVTTPNLQSSAPVEDLTLLPSSTIKGLNSKNMPTLENGFLVQIFQYARQRIPTLNEYCVICDEPHVFQNGAMLKPAVCSRELCVFSYQTLNVMSDAAADIATGAEVVDLLVTMTKAACKHNRKATIFDPYPTVVDPKKSAEFALNPKSKDYDKVEQILKVIPDMNTISRFSGAELKSSLDDRNILAYPLLQWIIGSNRSHIVKLPLDRRILSMATPHQFLLLSSPPAKEAKFLSYKEKYGSTYAFHGSSIENWHSIIREGLIVASGTNKQMNGSAYGKGIYLSPSSSVSFGYSRMGYGAYDTKKNTIDQRKNSRFLTSQNITCIALCEVITSPDLKKNNDIWVAPNSDYVCTRFFFVYEDGQVGDNQINTQVAKYKKEIVNAVGEGSIFR</sequence>
<keyword evidence="10" id="KW-1185">Reference proteome</keyword>
<dbReference type="GO" id="GO:0016779">
    <property type="term" value="F:nucleotidyltransferase activity"/>
    <property type="evidence" value="ECO:0007669"/>
    <property type="project" value="UniProtKB-KW"/>
</dbReference>
<feature type="domain" description="UBA" evidence="7">
    <location>
        <begin position="303"/>
        <end position="343"/>
    </location>
</feature>
<dbReference type="PROSITE" id="PS50030">
    <property type="entry name" value="UBA"/>
    <property type="match status" value="1"/>
</dbReference>
<gene>
    <name evidence="9" type="ORF">SNE40_011853</name>
</gene>
<dbReference type="Gene3D" id="1.10.8.10">
    <property type="entry name" value="DNA helicase RuvA subunit, C-terminal domain"/>
    <property type="match status" value="1"/>
</dbReference>
<evidence type="ECO:0000256" key="2">
    <source>
        <dbReference type="ARBA" id="ARBA00022679"/>
    </source>
</evidence>
<feature type="domain" description="PARP catalytic" evidence="8">
    <location>
        <begin position="557"/>
        <end position="771"/>
    </location>
</feature>
<evidence type="ECO:0000313" key="10">
    <source>
        <dbReference type="Proteomes" id="UP001347796"/>
    </source>
</evidence>
<evidence type="ECO:0000256" key="3">
    <source>
        <dbReference type="ARBA" id="ARBA00022695"/>
    </source>
</evidence>